<dbReference type="Proteomes" id="UP000265520">
    <property type="component" value="Unassembled WGS sequence"/>
</dbReference>
<keyword evidence="3" id="KW-1185">Reference proteome</keyword>
<evidence type="ECO:0000313" key="2">
    <source>
        <dbReference type="EMBL" id="MCI79562.1"/>
    </source>
</evidence>
<evidence type="ECO:0000256" key="1">
    <source>
        <dbReference type="SAM" id="MobiDB-lite"/>
    </source>
</evidence>
<accession>A0A392UWR3</accession>
<feature type="region of interest" description="Disordered" evidence="1">
    <location>
        <begin position="1"/>
        <end position="63"/>
    </location>
</feature>
<reference evidence="2 3" key="1">
    <citation type="journal article" date="2018" name="Front. Plant Sci.">
        <title>Red Clover (Trifolium pratense) and Zigzag Clover (T. medium) - A Picture of Genomic Similarities and Differences.</title>
        <authorList>
            <person name="Dluhosova J."/>
            <person name="Istvanek J."/>
            <person name="Nedelnik J."/>
            <person name="Repkova J."/>
        </authorList>
    </citation>
    <scope>NUCLEOTIDE SEQUENCE [LARGE SCALE GENOMIC DNA]</scope>
    <source>
        <strain evidence="3">cv. 10/8</strain>
        <tissue evidence="2">Leaf</tissue>
    </source>
</reference>
<sequence length="63" mass="7102">MENTSQERDKDKRPTKATASAMRAKAAENPPKKQTCDRSAQPETAQLVQPEHHEGDPEPEHHE</sequence>
<comment type="caution">
    <text evidence="2">The sequence shown here is derived from an EMBL/GenBank/DDBJ whole genome shotgun (WGS) entry which is preliminary data.</text>
</comment>
<feature type="compositionally biased region" description="Basic and acidic residues" evidence="1">
    <location>
        <begin position="1"/>
        <end position="14"/>
    </location>
</feature>
<organism evidence="2 3">
    <name type="scientific">Trifolium medium</name>
    <dbReference type="NCBI Taxonomy" id="97028"/>
    <lineage>
        <taxon>Eukaryota</taxon>
        <taxon>Viridiplantae</taxon>
        <taxon>Streptophyta</taxon>
        <taxon>Embryophyta</taxon>
        <taxon>Tracheophyta</taxon>
        <taxon>Spermatophyta</taxon>
        <taxon>Magnoliopsida</taxon>
        <taxon>eudicotyledons</taxon>
        <taxon>Gunneridae</taxon>
        <taxon>Pentapetalae</taxon>
        <taxon>rosids</taxon>
        <taxon>fabids</taxon>
        <taxon>Fabales</taxon>
        <taxon>Fabaceae</taxon>
        <taxon>Papilionoideae</taxon>
        <taxon>50 kb inversion clade</taxon>
        <taxon>NPAAA clade</taxon>
        <taxon>Hologalegina</taxon>
        <taxon>IRL clade</taxon>
        <taxon>Trifolieae</taxon>
        <taxon>Trifolium</taxon>
    </lineage>
</organism>
<feature type="compositionally biased region" description="Basic and acidic residues" evidence="1">
    <location>
        <begin position="50"/>
        <end position="63"/>
    </location>
</feature>
<dbReference type="EMBL" id="LXQA010976433">
    <property type="protein sequence ID" value="MCI79562.1"/>
    <property type="molecule type" value="Genomic_DNA"/>
</dbReference>
<evidence type="ECO:0000313" key="3">
    <source>
        <dbReference type="Proteomes" id="UP000265520"/>
    </source>
</evidence>
<feature type="non-terminal residue" evidence="2">
    <location>
        <position position="63"/>
    </location>
</feature>
<name>A0A392UWR3_9FABA</name>
<feature type="compositionally biased region" description="Polar residues" evidence="1">
    <location>
        <begin position="37"/>
        <end position="47"/>
    </location>
</feature>
<proteinExistence type="predicted"/>
<dbReference type="AlphaFoldDB" id="A0A392UWR3"/>
<protein>
    <submittedName>
        <fullName evidence="2">Uncharacterized protein</fullName>
    </submittedName>
</protein>